<sequence>MTKPEPVVVTITGGAGQIAYSLLPPLLSGAVFGPSQPVKLQLLDVEPALTALGGVIMECEDLAFPLYAGAIGTSDPNVAFKDADYAIFLGAFPRKDGMERKDVMEKNVGIFNSQGTALKGAKPNVKCLVVGNPANTNAAILASASGLPSKNITCLTRLDHNRARSMIAIKAGLPVDAVDGVIIWGNHSSTQYPDVRHATVGGKKVLDTLPRDWLEAEFVTTVQKRGAAIIAARKLSSAASAAKAICDHMRDWSQGTGDLFVSIGVFTDGSKYGVPEGICYSLPCKCTGGDWTVVDGLPIDDFSQAAMDKTKAELEEELKLAMSLISAL</sequence>
<dbReference type="GO" id="GO:0006099">
    <property type="term" value="P:tricarboxylic acid cycle"/>
    <property type="evidence" value="ECO:0007669"/>
    <property type="project" value="UniProtKB-KW"/>
</dbReference>
<dbReference type="Pfam" id="PF00056">
    <property type="entry name" value="Ldh_1_N"/>
    <property type="match status" value="1"/>
</dbReference>
<dbReference type="AlphaFoldDB" id="A0A7S4HCS1"/>
<dbReference type="InterPro" id="IPR001252">
    <property type="entry name" value="Malate_DH_AS"/>
</dbReference>
<dbReference type="InterPro" id="IPR010945">
    <property type="entry name" value="Malate_DH_type2"/>
</dbReference>
<dbReference type="GO" id="GO:0030060">
    <property type="term" value="F:L-malate dehydrogenase (NAD+) activity"/>
    <property type="evidence" value="ECO:0007669"/>
    <property type="project" value="UniProtKB-EC"/>
</dbReference>
<dbReference type="InterPro" id="IPR001557">
    <property type="entry name" value="L-lactate/malate_DH"/>
</dbReference>
<proteinExistence type="inferred from homology"/>
<evidence type="ECO:0000313" key="12">
    <source>
        <dbReference type="EMBL" id="CAE2195289.1"/>
    </source>
</evidence>
<evidence type="ECO:0000256" key="8">
    <source>
        <dbReference type="RuleBase" id="RU003369"/>
    </source>
</evidence>
<comment type="catalytic activity">
    <reaction evidence="9">
        <text>(S)-malate + NAD(+) = oxaloacetate + NADH + H(+)</text>
        <dbReference type="Rhea" id="RHEA:21432"/>
        <dbReference type="ChEBI" id="CHEBI:15378"/>
        <dbReference type="ChEBI" id="CHEBI:15589"/>
        <dbReference type="ChEBI" id="CHEBI:16452"/>
        <dbReference type="ChEBI" id="CHEBI:57540"/>
        <dbReference type="ChEBI" id="CHEBI:57945"/>
        <dbReference type="EC" id="1.1.1.37"/>
    </reaction>
</comment>
<dbReference type="NCBIfam" id="NF003916">
    <property type="entry name" value="PRK05442.1"/>
    <property type="match status" value="1"/>
</dbReference>
<feature type="binding site" evidence="6">
    <location>
        <position position="100"/>
    </location>
    <ligand>
        <name>substrate</name>
    </ligand>
</feature>
<feature type="active site" description="Proton acceptor" evidence="5">
    <location>
        <position position="187"/>
    </location>
</feature>
<feature type="binding site" evidence="7">
    <location>
        <position position="44"/>
    </location>
    <ligand>
        <name>NAD(+)</name>
        <dbReference type="ChEBI" id="CHEBI:57540"/>
    </ligand>
</feature>
<dbReference type="NCBIfam" id="TIGR01759">
    <property type="entry name" value="MalateDH-SF1"/>
    <property type="match status" value="1"/>
</dbReference>
<dbReference type="SUPFAM" id="SSF56327">
    <property type="entry name" value="LDH C-terminal domain-like"/>
    <property type="match status" value="1"/>
</dbReference>
<dbReference type="EMBL" id="HBKO01001280">
    <property type="protein sequence ID" value="CAE2195289.1"/>
    <property type="molecule type" value="Transcribed_RNA"/>
</dbReference>
<dbReference type="InterPro" id="IPR022383">
    <property type="entry name" value="Lactate/malate_DH_C"/>
</dbReference>
<dbReference type="PANTHER" id="PTHR23382">
    <property type="entry name" value="MALATE DEHYDROGENASE"/>
    <property type="match status" value="1"/>
</dbReference>
<dbReference type="GO" id="GO:0006108">
    <property type="term" value="P:malate metabolic process"/>
    <property type="evidence" value="ECO:0007669"/>
    <property type="project" value="InterPro"/>
</dbReference>
<dbReference type="InterPro" id="IPR036291">
    <property type="entry name" value="NAD(P)-bd_dom_sf"/>
</dbReference>
<feature type="binding site" evidence="6">
    <location>
        <position position="162"/>
    </location>
    <ligand>
        <name>substrate</name>
    </ligand>
</feature>
<evidence type="ECO:0000256" key="1">
    <source>
        <dbReference type="ARBA" id="ARBA00009613"/>
    </source>
</evidence>
<feature type="binding site" evidence="7">
    <location>
        <position position="107"/>
    </location>
    <ligand>
        <name>NAD(+)</name>
        <dbReference type="ChEBI" id="CHEBI:57540"/>
    </ligand>
</feature>
<dbReference type="InterPro" id="IPR015955">
    <property type="entry name" value="Lactate_DH/Glyco_Ohase_4_C"/>
</dbReference>
<feature type="binding site" evidence="6">
    <location>
        <position position="132"/>
    </location>
    <ligand>
        <name>substrate</name>
    </ligand>
</feature>
<evidence type="ECO:0000256" key="7">
    <source>
        <dbReference type="PIRSR" id="PIRSR000102-3"/>
    </source>
</evidence>
<evidence type="ECO:0000256" key="3">
    <source>
        <dbReference type="ARBA" id="ARBA00023002"/>
    </source>
</evidence>
<dbReference type="FunFam" id="3.40.50.720:FF:000010">
    <property type="entry name" value="Malate dehydrogenase"/>
    <property type="match status" value="1"/>
</dbReference>
<dbReference type="FunFam" id="3.90.110.10:FF:000002">
    <property type="entry name" value="Malate dehydrogenase"/>
    <property type="match status" value="1"/>
</dbReference>
<dbReference type="SUPFAM" id="SSF51735">
    <property type="entry name" value="NAD(P)-binding Rossmann-fold domains"/>
    <property type="match status" value="1"/>
</dbReference>
<feature type="domain" description="Lactate/malate dehydrogenase C-terminal" evidence="11">
    <location>
        <begin position="156"/>
        <end position="322"/>
    </location>
</feature>
<dbReference type="Gene3D" id="3.90.110.10">
    <property type="entry name" value="Lactate dehydrogenase/glycoside hydrolase, family 4, C-terminal"/>
    <property type="match status" value="1"/>
</dbReference>
<dbReference type="PROSITE" id="PS00068">
    <property type="entry name" value="MDH"/>
    <property type="match status" value="1"/>
</dbReference>
<reference evidence="12" key="1">
    <citation type="submission" date="2021-01" db="EMBL/GenBank/DDBJ databases">
        <authorList>
            <person name="Corre E."/>
            <person name="Pelletier E."/>
            <person name="Niang G."/>
            <person name="Scheremetjew M."/>
            <person name="Finn R."/>
            <person name="Kale V."/>
            <person name="Holt S."/>
            <person name="Cochrane G."/>
            <person name="Meng A."/>
            <person name="Brown T."/>
            <person name="Cohen L."/>
        </authorList>
    </citation>
    <scope>NUCLEOTIDE SEQUENCE</scope>
    <source>
        <strain evidence="12">UIO037</strain>
    </source>
</reference>
<feature type="binding site" evidence="6">
    <location>
        <position position="94"/>
    </location>
    <ligand>
        <name>substrate</name>
    </ligand>
</feature>
<evidence type="ECO:0000256" key="9">
    <source>
        <dbReference type="RuleBase" id="RU003405"/>
    </source>
</evidence>
<keyword evidence="9" id="KW-0816">Tricarboxylic acid cycle</keyword>
<keyword evidence="4 7" id="KW-0520">NAD</keyword>
<evidence type="ECO:0000256" key="2">
    <source>
        <dbReference type="ARBA" id="ARBA00012995"/>
    </source>
</evidence>
<dbReference type="InterPro" id="IPR001236">
    <property type="entry name" value="Lactate/malate_DH_N"/>
</dbReference>
<protein>
    <recommendedName>
        <fullName evidence="2 9">Malate dehydrogenase</fullName>
        <ecNumber evidence="2 9">1.1.1.37</ecNumber>
    </recommendedName>
</protein>
<evidence type="ECO:0000256" key="4">
    <source>
        <dbReference type="ARBA" id="ARBA00023027"/>
    </source>
</evidence>
<evidence type="ECO:0000256" key="5">
    <source>
        <dbReference type="PIRSR" id="PIRSR000102-1"/>
    </source>
</evidence>
<evidence type="ECO:0000259" key="10">
    <source>
        <dbReference type="Pfam" id="PF00056"/>
    </source>
</evidence>
<comment type="similarity">
    <text evidence="1">Belongs to the LDH/MDH superfamily. MDH type 2 family.</text>
</comment>
<dbReference type="PIRSF" id="PIRSF000102">
    <property type="entry name" value="Lac_mal_DH"/>
    <property type="match status" value="1"/>
</dbReference>
<gene>
    <name evidence="12" type="ORF">CPOL0286_LOCUS642</name>
</gene>
<dbReference type="Gene3D" id="3.40.50.720">
    <property type="entry name" value="NAD(P)-binding Rossmann-like Domain"/>
    <property type="match status" value="1"/>
</dbReference>
<dbReference type="EC" id="1.1.1.37" evidence="2 9"/>
<name>A0A7S4HCS1_9EUKA</name>
<evidence type="ECO:0000259" key="11">
    <source>
        <dbReference type="Pfam" id="PF02866"/>
    </source>
</evidence>
<evidence type="ECO:0000256" key="6">
    <source>
        <dbReference type="PIRSR" id="PIRSR000102-2"/>
    </source>
</evidence>
<keyword evidence="3 8" id="KW-0560">Oxidoreductase</keyword>
<dbReference type="Pfam" id="PF02866">
    <property type="entry name" value="Ldh_1_C"/>
    <property type="match status" value="1"/>
</dbReference>
<organism evidence="12">
    <name type="scientific">Prymnesium polylepis</name>
    <dbReference type="NCBI Taxonomy" id="72548"/>
    <lineage>
        <taxon>Eukaryota</taxon>
        <taxon>Haptista</taxon>
        <taxon>Haptophyta</taxon>
        <taxon>Prymnesiophyceae</taxon>
        <taxon>Prymnesiales</taxon>
        <taxon>Prymnesiaceae</taxon>
        <taxon>Prymnesium</taxon>
    </lineage>
</organism>
<feature type="domain" description="Lactate/malate dehydrogenase N-terminal" evidence="10">
    <location>
        <begin position="9"/>
        <end position="152"/>
    </location>
</feature>
<accession>A0A7S4HCS1</accession>
<feature type="binding site" evidence="7">
    <location>
        <begin position="130"/>
        <end position="132"/>
    </location>
    <ligand>
        <name>NAD(+)</name>
        <dbReference type="ChEBI" id="CHEBI:57540"/>
    </ligand>
</feature>